<organism evidence="6 7">
    <name type="scientific">Sphingomonas panacis</name>
    <dbReference type="NCBI Taxonomy" id="1560345"/>
    <lineage>
        <taxon>Bacteria</taxon>
        <taxon>Pseudomonadati</taxon>
        <taxon>Pseudomonadota</taxon>
        <taxon>Alphaproteobacteria</taxon>
        <taxon>Sphingomonadales</taxon>
        <taxon>Sphingomonadaceae</taxon>
        <taxon>Sphingomonas</taxon>
    </lineage>
</organism>
<dbReference type="KEGG" id="span:AWL63_21590"/>
<dbReference type="RefSeq" id="WP_069206676.1">
    <property type="nucleotide sequence ID" value="NZ_CP014168.1"/>
</dbReference>
<dbReference type="GO" id="GO:0009249">
    <property type="term" value="P:protein lipoylation"/>
    <property type="evidence" value="ECO:0007669"/>
    <property type="project" value="TreeGrafter"/>
</dbReference>
<dbReference type="STRING" id="1560345.AWL63_21590"/>
<evidence type="ECO:0000313" key="6">
    <source>
        <dbReference type="EMBL" id="AOH86163.1"/>
    </source>
</evidence>
<keyword evidence="2 3" id="KW-0450">Lipoyl</keyword>
<dbReference type="GO" id="GO:0005960">
    <property type="term" value="C:glycine cleavage complex"/>
    <property type="evidence" value="ECO:0007669"/>
    <property type="project" value="InterPro"/>
</dbReference>
<dbReference type="CDD" id="cd06848">
    <property type="entry name" value="GCS_H"/>
    <property type="match status" value="1"/>
</dbReference>
<dbReference type="PANTHER" id="PTHR11715:SF3">
    <property type="entry name" value="GLYCINE CLEAVAGE SYSTEM H PROTEIN-RELATED"/>
    <property type="match status" value="1"/>
</dbReference>
<reference evidence="6 7" key="1">
    <citation type="submission" date="2016-01" db="EMBL/GenBank/DDBJ databases">
        <title>Complete genome and mega plasmid sequence of Sphingomonas panacis DCY99 elicits systemic resistance in rice to Xanthomonas oryzae.</title>
        <authorList>
            <person name="Kim Y.J."/>
            <person name="Yang D.C."/>
            <person name="Sing P."/>
        </authorList>
    </citation>
    <scope>NUCLEOTIDE SEQUENCE [LARGE SCALE GENOMIC DNA]</scope>
    <source>
        <strain evidence="6 7">DCY99</strain>
    </source>
</reference>
<protein>
    <recommendedName>
        <fullName evidence="3">Glycine cleavage system H protein</fullName>
    </recommendedName>
</protein>
<sequence length="123" mass="12920">MSRYFTEDHEWVDVEGDTGTVGISEFAQGQLGDIVFVDVPEAGKALTKGGDAAVVESVKAASDVYAPVSGTVTEGNPALADNPALVNEDAEGQGWFFKLTLSDPSELSSLMDETAYAAFVAKQ</sequence>
<evidence type="ECO:0000256" key="2">
    <source>
        <dbReference type="ARBA" id="ARBA00022823"/>
    </source>
</evidence>
<dbReference type="GO" id="GO:0005829">
    <property type="term" value="C:cytosol"/>
    <property type="evidence" value="ECO:0007669"/>
    <property type="project" value="TreeGrafter"/>
</dbReference>
<dbReference type="Pfam" id="PF01597">
    <property type="entry name" value="GCV_H"/>
    <property type="match status" value="1"/>
</dbReference>
<gene>
    <name evidence="3" type="primary">gcvH</name>
    <name evidence="6" type="ORF">AWL63_21590</name>
</gene>
<dbReference type="InterPro" id="IPR000089">
    <property type="entry name" value="Biotin_lipoyl"/>
</dbReference>
<accession>A0A1B3ZFH6</accession>
<keyword evidence="7" id="KW-1185">Reference proteome</keyword>
<evidence type="ECO:0000256" key="4">
    <source>
        <dbReference type="PIRSR" id="PIRSR617453-50"/>
    </source>
</evidence>
<comment type="function">
    <text evidence="3">The glycine cleavage system catalyzes the degradation of glycine. The H protein shuttles the methylamine group of glycine from the P protein to the T protein.</text>
</comment>
<evidence type="ECO:0000256" key="3">
    <source>
        <dbReference type="HAMAP-Rule" id="MF_00272"/>
    </source>
</evidence>
<dbReference type="PANTHER" id="PTHR11715">
    <property type="entry name" value="GLYCINE CLEAVAGE SYSTEM H PROTEIN"/>
    <property type="match status" value="1"/>
</dbReference>
<dbReference type="OrthoDB" id="9796712at2"/>
<dbReference type="Proteomes" id="UP000094256">
    <property type="component" value="Chromosome"/>
</dbReference>
<evidence type="ECO:0000259" key="5">
    <source>
        <dbReference type="PROSITE" id="PS50968"/>
    </source>
</evidence>
<feature type="domain" description="Lipoyl-binding" evidence="5">
    <location>
        <begin position="18"/>
        <end position="100"/>
    </location>
</feature>
<dbReference type="InterPro" id="IPR033753">
    <property type="entry name" value="GCV_H/Fam206"/>
</dbReference>
<feature type="modified residue" description="N6-lipoyllysine" evidence="3 4">
    <location>
        <position position="59"/>
    </location>
</feature>
<dbReference type="EMBL" id="CP014168">
    <property type="protein sequence ID" value="AOH86163.1"/>
    <property type="molecule type" value="Genomic_DNA"/>
</dbReference>
<dbReference type="HAMAP" id="MF_00272">
    <property type="entry name" value="GcvH"/>
    <property type="match status" value="1"/>
</dbReference>
<comment type="subunit">
    <text evidence="3">The glycine cleavage system is composed of four proteins: P, T, L and H.</text>
</comment>
<dbReference type="PROSITE" id="PS00189">
    <property type="entry name" value="LIPOYL"/>
    <property type="match status" value="1"/>
</dbReference>
<dbReference type="Gene3D" id="2.40.50.100">
    <property type="match status" value="1"/>
</dbReference>
<comment type="cofactor">
    <cofactor evidence="3">
        <name>(R)-lipoate</name>
        <dbReference type="ChEBI" id="CHEBI:83088"/>
    </cofactor>
    <text evidence="3">Binds 1 lipoyl cofactor covalently.</text>
</comment>
<dbReference type="PROSITE" id="PS50968">
    <property type="entry name" value="BIOTINYL_LIPOYL"/>
    <property type="match status" value="1"/>
</dbReference>
<dbReference type="InterPro" id="IPR011053">
    <property type="entry name" value="Single_hybrid_motif"/>
</dbReference>
<dbReference type="NCBIfam" id="NF002270">
    <property type="entry name" value="PRK01202.1"/>
    <property type="match status" value="1"/>
</dbReference>
<dbReference type="NCBIfam" id="TIGR00527">
    <property type="entry name" value="gcvH"/>
    <property type="match status" value="1"/>
</dbReference>
<evidence type="ECO:0000256" key="1">
    <source>
        <dbReference type="ARBA" id="ARBA00009249"/>
    </source>
</evidence>
<dbReference type="InterPro" id="IPR003016">
    <property type="entry name" value="2-oxoA_DH_lipoyl-BS"/>
</dbReference>
<comment type="similarity">
    <text evidence="1 3">Belongs to the GcvH family.</text>
</comment>
<dbReference type="InterPro" id="IPR017453">
    <property type="entry name" value="GCV_H_sub"/>
</dbReference>
<dbReference type="SUPFAM" id="SSF51230">
    <property type="entry name" value="Single hybrid motif"/>
    <property type="match status" value="1"/>
</dbReference>
<evidence type="ECO:0000313" key="7">
    <source>
        <dbReference type="Proteomes" id="UP000094256"/>
    </source>
</evidence>
<name>A0A1B3ZFH6_9SPHN</name>
<dbReference type="AlphaFoldDB" id="A0A1B3ZFH6"/>
<dbReference type="InterPro" id="IPR002930">
    <property type="entry name" value="GCV_H"/>
</dbReference>
<dbReference type="GO" id="GO:0019464">
    <property type="term" value="P:glycine decarboxylation via glycine cleavage system"/>
    <property type="evidence" value="ECO:0007669"/>
    <property type="project" value="UniProtKB-UniRule"/>
</dbReference>
<proteinExistence type="inferred from homology"/>